<protein>
    <submittedName>
        <fullName evidence="2">Uncharacterized protein</fullName>
    </submittedName>
</protein>
<sequence>MVAASDSNSGSGRSSANSDHSQPTSSSPIGFERDAIKLDAVHGLQRNSWLNIYAMEKGKSPARTRLHLLKLFVRLSREQEREQHLNANA</sequence>
<gene>
    <name evidence="2" type="ORF">PBRA_004259</name>
    <name evidence="3" type="ORF">PLBR_LOCUS7622</name>
</gene>
<dbReference type="EMBL" id="OVEO01000014">
    <property type="protein sequence ID" value="SPR00407.1"/>
    <property type="molecule type" value="Genomic_DNA"/>
</dbReference>
<evidence type="ECO:0000313" key="5">
    <source>
        <dbReference type="Proteomes" id="UP000290189"/>
    </source>
</evidence>
<dbReference type="Proteomes" id="UP000290189">
    <property type="component" value="Unassembled WGS sequence"/>
</dbReference>
<dbReference type="EMBL" id="CDSF01000024">
    <property type="protein sequence ID" value="CEO95532.1"/>
    <property type="molecule type" value="Genomic_DNA"/>
</dbReference>
<dbReference type="AlphaFoldDB" id="A0A0G4IK83"/>
<feature type="region of interest" description="Disordered" evidence="1">
    <location>
        <begin position="1"/>
        <end position="31"/>
    </location>
</feature>
<keyword evidence="4" id="KW-1185">Reference proteome</keyword>
<organism evidence="2 4">
    <name type="scientific">Plasmodiophora brassicae</name>
    <name type="common">Clubroot disease agent</name>
    <dbReference type="NCBI Taxonomy" id="37360"/>
    <lineage>
        <taxon>Eukaryota</taxon>
        <taxon>Sar</taxon>
        <taxon>Rhizaria</taxon>
        <taxon>Endomyxa</taxon>
        <taxon>Phytomyxea</taxon>
        <taxon>Plasmodiophorida</taxon>
        <taxon>Plasmodiophoridae</taxon>
        <taxon>Plasmodiophora</taxon>
    </lineage>
</organism>
<keyword evidence="3" id="KW-0496">Mitochondrion</keyword>
<reference evidence="2 4" key="1">
    <citation type="submission" date="2015-02" db="EMBL/GenBank/DDBJ databases">
        <authorList>
            <person name="Chooi Y.-H."/>
        </authorList>
    </citation>
    <scope>NUCLEOTIDE SEQUENCE [LARGE SCALE GENOMIC DNA]</scope>
    <source>
        <strain evidence="2">E3</strain>
    </source>
</reference>
<name>A0A0G4IK83_PLABS</name>
<accession>A0A0G4IK83</accession>
<evidence type="ECO:0000256" key="1">
    <source>
        <dbReference type="SAM" id="MobiDB-lite"/>
    </source>
</evidence>
<evidence type="ECO:0000313" key="4">
    <source>
        <dbReference type="Proteomes" id="UP000039324"/>
    </source>
</evidence>
<evidence type="ECO:0000313" key="3">
    <source>
        <dbReference type="EMBL" id="SPR00407.1"/>
    </source>
</evidence>
<dbReference type="Proteomes" id="UP000039324">
    <property type="component" value="Unassembled WGS sequence"/>
</dbReference>
<feature type="compositionally biased region" description="Low complexity" evidence="1">
    <location>
        <begin position="1"/>
        <end position="21"/>
    </location>
</feature>
<geneLocation type="mitochondrion" evidence="3"/>
<proteinExistence type="predicted"/>
<evidence type="ECO:0000313" key="2">
    <source>
        <dbReference type="EMBL" id="CEO95532.1"/>
    </source>
</evidence>
<reference evidence="3 5" key="2">
    <citation type="submission" date="2018-03" db="EMBL/GenBank/DDBJ databases">
        <authorList>
            <person name="Fogelqvist J."/>
        </authorList>
    </citation>
    <scope>NUCLEOTIDE SEQUENCE [LARGE SCALE GENOMIC DNA]</scope>
</reference>